<dbReference type="Proteomes" id="UP000542125">
    <property type="component" value="Unassembled WGS sequence"/>
</dbReference>
<organism evidence="5 6">
    <name type="scientific">Pigmentiphaga litoralis</name>
    <dbReference type="NCBI Taxonomy" id="516702"/>
    <lineage>
        <taxon>Bacteria</taxon>
        <taxon>Pseudomonadati</taxon>
        <taxon>Pseudomonadota</taxon>
        <taxon>Betaproteobacteria</taxon>
        <taxon>Burkholderiales</taxon>
        <taxon>Alcaligenaceae</taxon>
        <taxon>Pigmentiphaga</taxon>
    </lineage>
</organism>
<dbReference type="Pfam" id="PF21274">
    <property type="entry name" value="Rng_hyd_C"/>
    <property type="match status" value="1"/>
</dbReference>
<evidence type="ECO:0000256" key="2">
    <source>
        <dbReference type="ARBA" id="ARBA00022630"/>
    </source>
</evidence>
<dbReference type="AlphaFoldDB" id="A0A7Y9LM05"/>
<dbReference type="GO" id="GO:0071949">
    <property type="term" value="F:FAD binding"/>
    <property type="evidence" value="ECO:0007669"/>
    <property type="project" value="InterPro"/>
</dbReference>
<keyword evidence="6" id="KW-1185">Reference proteome</keyword>
<dbReference type="NCBIfam" id="NF004780">
    <property type="entry name" value="PRK06126.1"/>
    <property type="match status" value="1"/>
</dbReference>
<dbReference type="InterPro" id="IPR002938">
    <property type="entry name" value="FAD-bd"/>
</dbReference>
<dbReference type="InterPro" id="IPR036188">
    <property type="entry name" value="FAD/NAD-bd_sf"/>
</dbReference>
<dbReference type="Gene3D" id="3.50.50.60">
    <property type="entry name" value="FAD/NAD(P)-binding domain"/>
    <property type="match status" value="1"/>
</dbReference>
<proteinExistence type="predicted"/>
<accession>A0A7Y9LM05</accession>
<dbReference type="PANTHER" id="PTHR43004">
    <property type="entry name" value="TRK SYSTEM POTASSIUM UPTAKE PROTEIN"/>
    <property type="match status" value="1"/>
</dbReference>
<evidence type="ECO:0000313" key="5">
    <source>
        <dbReference type="EMBL" id="NYE84479.1"/>
    </source>
</evidence>
<keyword evidence="2" id="KW-0285">Flavoprotein</keyword>
<sequence>MSTTINTSVAIVGAGPIGLSLAIDLAWRGVDVVLLEKSDGKVDHPRLGLIAVRTMEFFRRWGLTSDVRHCGFPDDFGLSIEFCTSMTGHLLERDNYPSIRDMETPSWTPEKKQRCPQHWLDPILKRRLADFSEARLELNASVHGLEESADGVTVSAVNTETGAPLTVHAKYVVGCDGATSTVRTLLGISMEGNAHLNYSMGILFESPDLLERCGKATAERFLFIGPEGTWGNLTVIDGRAVWRLTVYGSAAKFDMENFNAEEWIRRALGTDQIDFTVLSVLPWKRTELIASSYGTNRILLAGDAAHTMSPTGGMGMNTGLCDATDLAWKLEAVIKGWGGNRLIASYEEERKPIATRNAAYSTHNFKTWTSPAPCDFLLEDSDRAIEARRTVGMNLKKATQAEWQSWGLQVGYRYEGSSICVFDGTPPTPDDYSTYVPTARPGSRAPHAWLADGLSTLDLFGRGFALLVFDHRRKKAIDCLLSAAQDREVPLAVTQIDKPEVAELYGSPMVLVRPDGHVAWRGADITDAGRILDIVRGADLHMAETI</sequence>
<dbReference type="RefSeq" id="WP_179588161.1">
    <property type="nucleotide sequence ID" value="NZ_JACBYR010000001.1"/>
</dbReference>
<reference evidence="5 6" key="1">
    <citation type="submission" date="2020-07" db="EMBL/GenBank/DDBJ databases">
        <title>Genomic Encyclopedia of Type Strains, Phase IV (KMG-V): Genome sequencing to study the core and pangenomes of soil and plant-associated prokaryotes.</title>
        <authorList>
            <person name="Whitman W."/>
        </authorList>
    </citation>
    <scope>NUCLEOTIDE SEQUENCE [LARGE SCALE GENOMIC DNA]</scope>
    <source>
        <strain evidence="5 6">SAS40</strain>
    </source>
</reference>
<dbReference type="InterPro" id="IPR050641">
    <property type="entry name" value="RIFMO-like"/>
</dbReference>
<comment type="caution">
    <text evidence="5">The sequence shown here is derived from an EMBL/GenBank/DDBJ whole genome shotgun (WGS) entry which is preliminary data.</text>
</comment>
<dbReference type="Pfam" id="PF01494">
    <property type="entry name" value="FAD_binding_3"/>
    <property type="match status" value="1"/>
</dbReference>
<dbReference type="EMBL" id="JACBYR010000001">
    <property type="protein sequence ID" value="NYE84479.1"/>
    <property type="molecule type" value="Genomic_DNA"/>
</dbReference>
<protein>
    <submittedName>
        <fullName evidence="5">2-polyprenyl-6-methoxyphenol hydroxylase-like FAD-dependent oxidoreductase</fullName>
    </submittedName>
</protein>
<evidence type="ECO:0000259" key="4">
    <source>
        <dbReference type="Pfam" id="PF01494"/>
    </source>
</evidence>
<dbReference type="Gene3D" id="3.30.9.10">
    <property type="entry name" value="D-Amino Acid Oxidase, subunit A, domain 2"/>
    <property type="match status" value="1"/>
</dbReference>
<name>A0A7Y9LM05_9BURK</name>
<dbReference type="GO" id="GO:0016709">
    <property type="term" value="F:oxidoreductase activity, acting on paired donors, with incorporation or reduction of molecular oxygen, NAD(P)H as one donor, and incorporation of one atom of oxygen"/>
    <property type="evidence" value="ECO:0007669"/>
    <property type="project" value="UniProtKB-ARBA"/>
</dbReference>
<feature type="domain" description="FAD-binding" evidence="4">
    <location>
        <begin position="7"/>
        <end position="357"/>
    </location>
</feature>
<dbReference type="Gene3D" id="3.40.30.120">
    <property type="match status" value="1"/>
</dbReference>
<dbReference type="SUPFAM" id="SSF51905">
    <property type="entry name" value="FAD/NAD(P)-binding domain"/>
    <property type="match status" value="1"/>
</dbReference>
<evidence type="ECO:0000256" key="1">
    <source>
        <dbReference type="ARBA" id="ARBA00001974"/>
    </source>
</evidence>
<comment type="cofactor">
    <cofactor evidence="1">
        <name>FAD</name>
        <dbReference type="ChEBI" id="CHEBI:57692"/>
    </cofactor>
</comment>
<dbReference type="PANTHER" id="PTHR43004:SF19">
    <property type="entry name" value="BINDING MONOOXYGENASE, PUTATIVE (JCVI)-RELATED"/>
    <property type="match status" value="1"/>
</dbReference>
<keyword evidence="3" id="KW-0274">FAD</keyword>
<evidence type="ECO:0000256" key="3">
    <source>
        <dbReference type="ARBA" id="ARBA00022827"/>
    </source>
</evidence>
<evidence type="ECO:0000313" key="6">
    <source>
        <dbReference type="Proteomes" id="UP000542125"/>
    </source>
</evidence>
<gene>
    <name evidence="5" type="ORF">FHW18_003750</name>
</gene>
<dbReference type="PRINTS" id="PR00420">
    <property type="entry name" value="RNGMNOXGNASE"/>
</dbReference>